<proteinExistence type="inferred from homology"/>
<dbReference type="PANTHER" id="PTHR31356:SF66">
    <property type="entry name" value="CATALASE-PEROXIDASE"/>
    <property type="match status" value="1"/>
</dbReference>
<dbReference type="Proteomes" id="UP000186817">
    <property type="component" value="Unassembled WGS sequence"/>
</dbReference>
<keyword evidence="5" id="KW-0575">Peroxidase</keyword>
<feature type="domain" description="Plant heme peroxidase family profile" evidence="4">
    <location>
        <begin position="285"/>
        <end position="424"/>
    </location>
</feature>
<name>A0A1Q9DJV1_SYMMI</name>
<reference evidence="5 6" key="1">
    <citation type="submission" date="2016-02" db="EMBL/GenBank/DDBJ databases">
        <title>Genome analysis of coral dinoflagellate symbionts highlights evolutionary adaptations to a symbiotic lifestyle.</title>
        <authorList>
            <person name="Aranda M."/>
            <person name="Li Y."/>
            <person name="Liew Y.J."/>
            <person name="Baumgarten S."/>
            <person name="Simakov O."/>
            <person name="Wilson M."/>
            <person name="Piel J."/>
            <person name="Ashoor H."/>
            <person name="Bougouffa S."/>
            <person name="Bajic V.B."/>
            <person name="Ryu T."/>
            <person name="Ravasi T."/>
            <person name="Bayer T."/>
            <person name="Micklem G."/>
            <person name="Kim H."/>
            <person name="Bhak J."/>
            <person name="Lajeunesse T.C."/>
            <person name="Voolstra C.R."/>
        </authorList>
    </citation>
    <scope>NUCLEOTIDE SEQUENCE [LARGE SCALE GENOMIC DNA]</scope>
    <source>
        <strain evidence="5 6">CCMP2467</strain>
    </source>
</reference>
<gene>
    <name evidence="5" type="primary">APXS</name>
    <name evidence="5" type="ORF">AK812_SmicGene22433</name>
</gene>
<dbReference type="InterPro" id="IPR002016">
    <property type="entry name" value="Haem_peroxidase"/>
</dbReference>
<comment type="caution">
    <text evidence="5">The sequence shown here is derived from an EMBL/GenBank/DDBJ whole genome shotgun (WGS) entry which is preliminary data.</text>
</comment>
<comment type="similarity">
    <text evidence="2">Belongs to the peroxidase family.</text>
</comment>
<protein>
    <submittedName>
        <fullName evidence="5">L-ascorbate peroxidase S, chloroplastic/mitochondrial</fullName>
    </submittedName>
</protein>
<dbReference type="PROSITE" id="PS50873">
    <property type="entry name" value="PEROXIDASE_4"/>
    <property type="match status" value="1"/>
</dbReference>
<dbReference type="InterPro" id="IPR019793">
    <property type="entry name" value="Peroxidases_heam-ligand_BS"/>
</dbReference>
<evidence type="ECO:0000256" key="1">
    <source>
        <dbReference type="ARBA" id="ARBA00023002"/>
    </source>
</evidence>
<dbReference type="Pfam" id="PF00141">
    <property type="entry name" value="peroxidase"/>
    <property type="match status" value="1"/>
</dbReference>
<dbReference type="EMBL" id="LSRX01000502">
    <property type="protein sequence ID" value="OLP95429.1"/>
    <property type="molecule type" value="Genomic_DNA"/>
</dbReference>
<dbReference type="PRINTS" id="PR00458">
    <property type="entry name" value="PEROXIDASE"/>
</dbReference>
<dbReference type="GO" id="GO:0000302">
    <property type="term" value="P:response to reactive oxygen species"/>
    <property type="evidence" value="ECO:0007669"/>
    <property type="project" value="TreeGrafter"/>
</dbReference>
<dbReference type="PANTHER" id="PTHR31356">
    <property type="entry name" value="THYLAKOID LUMENAL 29 KDA PROTEIN, CHLOROPLASTIC-RELATED"/>
    <property type="match status" value="1"/>
</dbReference>
<evidence type="ECO:0000313" key="5">
    <source>
        <dbReference type="EMBL" id="OLP95429.1"/>
    </source>
</evidence>
<keyword evidence="3" id="KW-0732">Signal</keyword>
<dbReference type="InterPro" id="IPR010255">
    <property type="entry name" value="Haem_peroxidase_sf"/>
</dbReference>
<accession>A0A1Q9DJV1</accession>
<dbReference type="Gene3D" id="1.10.420.10">
    <property type="entry name" value="Peroxidase, domain 2"/>
    <property type="match status" value="1"/>
</dbReference>
<organism evidence="5 6">
    <name type="scientific">Symbiodinium microadriaticum</name>
    <name type="common">Dinoflagellate</name>
    <name type="synonym">Zooxanthella microadriatica</name>
    <dbReference type="NCBI Taxonomy" id="2951"/>
    <lineage>
        <taxon>Eukaryota</taxon>
        <taxon>Sar</taxon>
        <taxon>Alveolata</taxon>
        <taxon>Dinophyceae</taxon>
        <taxon>Suessiales</taxon>
        <taxon>Symbiodiniaceae</taxon>
        <taxon>Symbiodinium</taxon>
    </lineage>
</organism>
<dbReference type="GO" id="GO:0004601">
    <property type="term" value="F:peroxidase activity"/>
    <property type="evidence" value="ECO:0007669"/>
    <property type="project" value="UniProtKB-KW"/>
</dbReference>
<keyword evidence="6" id="KW-1185">Reference proteome</keyword>
<dbReference type="InterPro" id="IPR044831">
    <property type="entry name" value="Ccp1-like"/>
</dbReference>
<dbReference type="OMA" id="DNGPAQG"/>
<evidence type="ECO:0000259" key="4">
    <source>
        <dbReference type="PROSITE" id="PS50873"/>
    </source>
</evidence>
<dbReference type="GO" id="GO:0034599">
    <property type="term" value="P:cellular response to oxidative stress"/>
    <property type="evidence" value="ECO:0007669"/>
    <property type="project" value="InterPro"/>
</dbReference>
<feature type="chain" id="PRO_5012163864" evidence="3">
    <location>
        <begin position="26"/>
        <end position="424"/>
    </location>
</feature>
<dbReference type="GO" id="GO:0020037">
    <property type="term" value="F:heme binding"/>
    <property type="evidence" value="ECO:0007669"/>
    <property type="project" value="InterPro"/>
</dbReference>
<dbReference type="GO" id="GO:0042744">
    <property type="term" value="P:hydrogen peroxide catabolic process"/>
    <property type="evidence" value="ECO:0007669"/>
    <property type="project" value="TreeGrafter"/>
</dbReference>
<evidence type="ECO:0000256" key="3">
    <source>
        <dbReference type="SAM" id="SignalP"/>
    </source>
</evidence>
<dbReference type="OrthoDB" id="2859658at2759"/>
<keyword evidence="1" id="KW-0560">Oxidoreductase</keyword>
<dbReference type="PROSITE" id="PS00435">
    <property type="entry name" value="PEROXIDASE_1"/>
    <property type="match status" value="1"/>
</dbReference>
<dbReference type="AlphaFoldDB" id="A0A1Q9DJV1"/>
<evidence type="ECO:0000313" key="6">
    <source>
        <dbReference type="Proteomes" id="UP000186817"/>
    </source>
</evidence>
<feature type="signal peptide" evidence="3">
    <location>
        <begin position="1"/>
        <end position="25"/>
    </location>
</feature>
<evidence type="ECO:0000256" key="2">
    <source>
        <dbReference type="RuleBase" id="RU004241"/>
    </source>
</evidence>
<sequence>MFWGWGCAPLSCATEKAILLLFAYAREPKAEKPSSPEGSGPAGSLSGVDAWSSAMLEFPDSAAHLQKDEDLTFSDISYELARRLRRSGAGFADDVVTLTERLASKKVSQLRACKQVGRRVAKILDNKDAQNGYKDLKKFIDSKNCHPTLAPMISPRLEMRAEVLLTLFGQSLDHLMLLVVRRIKNFPERGGANGCANAGLDKAKGFLDEFAKKYHEALSSGRIAACSALYIGAHETLLSCVAVMASSRYGRVAVTSDSECVKSASREGFSGNAGLPDAEPPFGCFTDQEIVALSGAHTIGRAFKERSGACPFGYGEQAASKYTKGDCIVRKDLPGRMVGGASWTKNWLTFDNSYFKDYKLSYEALHTDPEFKKYFDLYAKAFRLMCKSEAGMEDQDAFFKDYAKAHKKLSELGSKFEPEGGIKI</sequence>
<dbReference type="SUPFAM" id="SSF48113">
    <property type="entry name" value="Heme-dependent peroxidases"/>
    <property type="match status" value="1"/>
</dbReference>